<dbReference type="GO" id="GO:0000307">
    <property type="term" value="C:cyclin-dependent protein kinase holoenzyme complex"/>
    <property type="evidence" value="ECO:0007669"/>
    <property type="project" value="TreeGrafter"/>
</dbReference>
<evidence type="ECO:0000313" key="4">
    <source>
        <dbReference type="EMBL" id="RZC68708.1"/>
    </source>
</evidence>
<dbReference type="GO" id="GO:0008353">
    <property type="term" value="F:RNA polymerase II CTD heptapeptide repeat kinase activity"/>
    <property type="evidence" value="ECO:0007669"/>
    <property type="project" value="TreeGrafter"/>
</dbReference>
<dbReference type="Proteomes" id="UP000316621">
    <property type="component" value="Chromosome 7"/>
</dbReference>
<evidence type="ECO:0000259" key="3">
    <source>
        <dbReference type="PROSITE" id="PS50011"/>
    </source>
</evidence>
<keyword evidence="2" id="KW-0067">ATP-binding</keyword>
<name>A0A4Y7K9M5_PAPSO</name>
<proteinExistence type="predicted"/>
<dbReference type="Pfam" id="PF00069">
    <property type="entry name" value="Pkinase"/>
    <property type="match status" value="1"/>
</dbReference>
<organism evidence="4 5">
    <name type="scientific">Papaver somniferum</name>
    <name type="common">Opium poppy</name>
    <dbReference type="NCBI Taxonomy" id="3469"/>
    <lineage>
        <taxon>Eukaryota</taxon>
        <taxon>Viridiplantae</taxon>
        <taxon>Streptophyta</taxon>
        <taxon>Embryophyta</taxon>
        <taxon>Tracheophyta</taxon>
        <taxon>Spermatophyta</taxon>
        <taxon>Magnoliopsida</taxon>
        <taxon>Ranunculales</taxon>
        <taxon>Papaveraceae</taxon>
        <taxon>Papaveroideae</taxon>
        <taxon>Papaver</taxon>
    </lineage>
</organism>
<dbReference type="GO" id="GO:0005524">
    <property type="term" value="F:ATP binding"/>
    <property type="evidence" value="ECO:0007669"/>
    <property type="project" value="UniProtKB-KW"/>
</dbReference>
<dbReference type="FunFam" id="3.30.200.20:FF:000021">
    <property type="entry name" value="probable serine/threonine-protein kinase At1g54610"/>
    <property type="match status" value="1"/>
</dbReference>
<accession>A0A4Y7K9M5</accession>
<dbReference type="SUPFAM" id="SSF56112">
    <property type="entry name" value="Protein kinase-like (PK-like)"/>
    <property type="match status" value="1"/>
</dbReference>
<dbReference type="Gene3D" id="1.10.510.10">
    <property type="entry name" value="Transferase(Phosphotransferase) domain 1"/>
    <property type="match status" value="1"/>
</dbReference>
<dbReference type="GO" id="GO:0032968">
    <property type="term" value="P:positive regulation of transcription elongation by RNA polymerase II"/>
    <property type="evidence" value="ECO:0007669"/>
    <property type="project" value="TreeGrafter"/>
</dbReference>
<evidence type="ECO:0000256" key="2">
    <source>
        <dbReference type="ARBA" id="ARBA00022840"/>
    </source>
</evidence>
<dbReference type="Gramene" id="RZC68708">
    <property type="protein sequence ID" value="RZC68708"/>
    <property type="gene ID" value="C5167_032512"/>
</dbReference>
<dbReference type="InterPro" id="IPR000719">
    <property type="entry name" value="Prot_kinase_dom"/>
</dbReference>
<keyword evidence="1" id="KW-0547">Nucleotide-binding</keyword>
<evidence type="ECO:0000256" key="1">
    <source>
        <dbReference type="ARBA" id="ARBA00022741"/>
    </source>
</evidence>
<dbReference type="PANTHER" id="PTHR24056">
    <property type="entry name" value="CELL DIVISION PROTEIN KINASE"/>
    <property type="match status" value="1"/>
</dbReference>
<dbReference type="PROSITE" id="PS50011">
    <property type="entry name" value="PROTEIN_KINASE_DOM"/>
    <property type="match status" value="1"/>
</dbReference>
<gene>
    <name evidence="4" type="ORF">C5167_032512</name>
</gene>
<reference evidence="4 5" key="1">
    <citation type="journal article" date="2018" name="Science">
        <title>The opium poppy genome and morphinan production.</title>
        <authorList>
            <person name="Guo L."/>
            <person name="Winzer T."/>
            <person name="Yang X."/>
            <person name="Li Y."/>
            <person name="Ning Z."/>
            <person name="He Z."/>
            <person name="Teodor R."/>
            <person name="Lu Y."/>
            <person name="Bowser T.A."/>
            <person name="Graham I.A."/>
            <person name="Ye K."/>
        </authorList>
    </citation>
    <scope>NUCLEOTIDE SEQUENCE [LARGE SCALE GENOMIC DNA]</scope>
    <source>
        <strain evidence="5">cv. HN1</strain>
        <tissue evidence="4">Leaves</tissue>
    </source>
</reference>
<dbReference type="GO" id="GO:0005634">
    <property type="term" value="C:nucleus"/>
    <property type="evidence" value="ECO:0007669"/>
    <property type="project" value="TreeGrafter"/>
</dbReference>
<dbReference type="STRING" id="3469.A0A4Y7K9M5"/>
<feature type="domain" description="Protein kinase" evidence="3">
    <location>
        <begin position="138"/>
        <end position="408"/>
    </location>
</feature>
<evidence type="ECO:0000313" key="5">
    <source>
        <dbReference type="Proteomes" id="UP000316621"/>
    </source>
</evidence>
<dbReference type="PANTHER" id="PTHR24056:SF176">
    <property type="entry name" value="OS01G0367700 PROTEIN"/>
    <property type="match status" value="1"/>
</dbReference>
<protein>
    <recommendedName>
        <fullName evidence="3">Protein kinase domain-containing protein</fullName>
    </recommendedName>
</protein>
<keyword evidence="5" id="KW-1185">Reference proteome</keyword>
<dbReference type="InterPro" id="IPR050108">
    <property type="entry name" value="CDK"/>
</dbReference>
<dbReference type="InterPro" id="IPR011009">
    <property type="entry name" value="Kinase-like_dom_sf"/>
</dbReference>
<dbReference type="AlphaFoldDB" id="A0A4Y7K9M5"/>
<sequence length="496" mass="55623">MQTNVNSVTVGLWYHDAVEQGSEIIATCDNENIGEQSSGADLVVRSEIIHNELLEKVSTGPVIPPTDEQKEDVQKRDKLHVPTMVTVNKQTQDFQKRDKLHVPSTVTVNSPASRWPVWLSAVAGDVTKGWDPLQGKNFEKLEKIGYGPRSIVYKARNLLTGKFVAIKKVRFDTSDPVSVKFMAKEIRILRGLDHPNVMKLEGLITSKTSRTLYLVFEYMEHDLASLSARIWFSEGQVKSYMNQLLSGLDYCHRRGVLHCNINGSHLLIHNNSWMLKIAGFGSASILSFDRKSRIIPSGNLVYKAPEIFYGKNYGIGVDLWSAGCVLAAFMGGKPIMAAQTEMDMIFKLCGITTEEDWRRRLPIYKNHVKETFKEFPPSSVALLETLLAIDPAERKTAIAALMSEDPWHCTLQNHLIDFRYQFFTTGPCCCQDSSFQKYPPKEELVNLKKKKVRLQVSVHLESSRASSEFLPPSPTTPTAGIPVKCARGGVQYIDGS</sequence>
<dbReference type="Gene3D" id="3.30.200.20">
    <property type="entry name" value="Phosphorylase Kinase, domain 1"/>
    <property type="match status" value="1"/>
</dbReference>
<dbReference type="EMBL" id="CM010721">
    <property type="protein sequence ID" value="RZC68708.1"/>
    <property type="molecule type" value="Genomic_DNA"/>
</dbReference>